<dbReference type="InterPro" id="IPR011051">
    <property type="entry name" value="RmlC_Cupin_sf"/>
</dbReference>
<dbReference type="PANTHER" id="PTHR36114">
    <property type="entry name" value="16.7 KDA PROTEIN IN WHIE LOCUS"/>
    <property type="match status" value="1"/>
</dbReference>
<dbReference type="Proteomes" id="UP001595615">
    <property type="component" value="Unassembled WGS sequence"/>
</dbReference>
<dbReference type="Pfam" id="PF07883">
    <property type="entry name" value="Cupin_2"/>
    <property type="match status" value="1"/>
</dbReference>
<dbReference type="InterPro" id="IPR013096">
    <property type="entry name" value="Cupin_2"/>
</dbReference>
<accession>A0ABV7XDH8</accession>
<sequence>MSAEKVSLPDKFAKFSEHWRPKVVAQLNGQEVKLVKVEGTFPWHHHDHEDEMFMVWKGRFRVEFRDRVVDMGPGEFVVVPRGVEHRTAADAEAEVLIFEPAAVRNTGNVIDDTYTAPIGATI</sequence>
<dbReference type="EMBL" id="JBHRXV010000011">
    <property type="protein sequence ID" value="MFC3714211.1"/>
    <property type="molecule type" value="Genomic_DNA"/>
</dbReference>
<keyword evidence="3" id="KW-1185">Reference proteome</keyword>
<organism evidence="2 3">
    <name type="scientific">Sphingoaurantiacus capsulatus</name>
    <dbReference type="NCBI Taxonomy" id="1771310"/>
    <lineage>
        <taxon>Bacteria</taxon>
        <taxon>Pseudomonadati</taxon>
        <taxon>Pseudomonadota</taxon>
        <taxon>Alphaproteobacteria</taxon>
        <taxon>Sphingomonadales</taxon>
        <taxon>Sphingosinicellaceae</taxon>
        <taxon>Sphingoaurantiacus</taxon>
    </lineage>
</organism>
<protein>
    <submittedName>
        <fullName evidence="2">Cupin domain-containing protein</fullName>
    </submittedName>
</protein>
<dbReference type="InterPro" id="IPR052044">
    <property type="entry name" value="PKS_Associated_Protein"/>
</dbReference>
<comment type="caution">
    <text evidence="2">The sequence shown here is derived from an EMBL/GenBank/DDBJ whole genome shotgun (WGS) entry which is preliminary data.</text>
</comment>
<feature type="domain" description="Cupin type-2" evidence="1">
    <location>
        <begin position="36"/>
        <end position="95"/>
    </location>
</feature>
<proteinExistence type="predicted"/>
<evidence type="ECO:0000259" key="1">
    <source>
        <dbReference type="Pfam" id="PF07883"/>
    </source>
</evidence>
<dbReference type="SUPFAM" id="SSF51182">
    <property type="entry name" value="RmlC-like cupins"/>
    <property type="match status" value="1"/>
</dbReference>
<dbReference type="PANTHER" id="PTHR36114:SF1">
    <property type="entry name" value="16.7 KDA PROTEIN IN WHIE LOCUS"/>
    <property type="match status" value="1"/>
</dbReference>
<gene>
    <name evidence="2" type="ORF">ACFOMD_16705</name>
</gene>
<dbReference type="RefSeq" id="WP_380863427.1">
    <property type="nucleotide sequence ID" value="NZ_JBHRXV010000011.1"/>
</dbReference>
<name>A0ABV7XDH8_9SPHN</name>
<dbReference type="InterPro" id="IPR014710">
    <property type="entry name" value="RmlC-like_jellyroll"/>
</dbReference>
<evidence type="ECO:0000313" key="2">
    <source>
        <dbReference type="EMBL" id="MFC3714211.1"/>
    </source>
</evidence>
<reference evidence="3" key="1">
    <citation type="journal article" date="2019" name="Int. J. Syst. Evol. Microbiol.">
        <title>The Global Catalogue of Microorganisms (GCM) 10K type strain sequencing project: providing services to taxonomists for standard genome sequencing and annotation.</title>
        <authorList>
            <consortium name="The Broad Institute Genomics Platform"/>
            <consortium name="The Broad Institute Genome Sequencing Center for Infectious Disease"/>
            <person name="Wu L."/>
            <person name="Ma J."/>
        </authorList>
    </citation>
    <scope>NUCLEOTIDE SEQUENCE [LARGE SCALE GENOMIC DNA]</scope>
    <source>
        <strain evidence="3">KCTC 42644</strain>
    </source>
</reference>
<dbReference type="CDD" id="cd02226">
    <property type="entry name" value="cupin_YdbB-like"/>
    <property type="match status" value="1"/>
</dbReference>
<evidence type="ECO:0000313" key="3">
    <source>
        <dbReference type="Proteomes" id="UP001595615"/>
    </source>
</evidence>
<dbReference type="Gene3D" id="2.60.120.10">
    <property type="entry name" value="Jelly Rolls"/>
    <property type="match status" value="1"/>
</dbReference>